<dbReference type="InterPro" id="IPR025565">
    <property type="entry name" value="DUF4328"/>
</dbReference>
<evidence type="ECO:0000313" key="4">
    <source>
        <dbReference type="Proteomes" id="UP000198725"/>
    </source>
</evidence>
<feature type="transmembrane region" description="Helical" evidence="1">
    <location>
        <begin position="187"/>
        <end position="208"/>
    </location>
</feature>
<proteinExistence type="predicted"/>
<organism evidence="3 4">
    <name type="scientific">Rhodanobacter glycinis</name>
    <dbReference type="NCBI Taxonomy" id="582702"/>
    <lineage>
        <taxon>Bacteria</taxon>
        <taxon>Pseudomonadati</taxon>
        <taxon>Pseudomonadota</taxon>
        <taxon>Gammaproteobacteria</taxon>
        <taxon>Lysobacterales</taxon>
        <taxon>Rhodanobacteraceae</taxon>
        <taxon>Rhodanobacter</taxon>
    </lineage>
</organism>
<evidence type="ECO:0000256" key="1">
    <source>
        <dbReference type="SAM" id="Phobius"/>
    </source>
</evidence>
<protein>
    <recommendedName>
        <fullName evidence="2">DUF4328 domain-containing protein</fullName>
    </recommendedName>
</protein>
<dbReference type="Pfam" id="PF14219">
    <property type="entry name" value="DUF4328"/>
    <property type="match status" value="1"/>
</dbReference>
<dbReference type="EMBL" id="FOSR01000005">
    <property type="protein sequence ID" value="SFK70735.1"/>
    <property type="molecule type" value="Genomic_DNA"/>
</dbReference>
<feature type="transmembrane region" description="Helical" evidence="1">
    <location>
        <begin position="107"/>
        <end position="127"/>
    </location>
</feature>
<name>A0A1I4BPX1_9GAMM</name>
<evidence type="ECO:0000313" key="3">
    <source>
        <dbReference type="EMBL" id="SFK70735.1"/>
    </source>
</evidence>
<keyword evidence="4" id="KW-1185">Reference proteome</keyword>
<dbReference type="Proteomes" id="UP000198725">
    <property type="component" value="Unassembled WGS sequence"/>
</dbReference>
<dbReference type="RefSeq" id="WP_092703023.1">
    <property type="nucleotide sequence ID" value="NZ_FOSR01000005.1"/>
</dbReference>
<keyword evidence="1" id="KW-1133">Transmembrane helix</keyword>
<accession>A0A1I4BPX1</accession>
<gene>
    <name evidence="3" type="ORF">SAMN05192579_105205</name>
</gene>
<feature type="transmembrane region" description="Helical" evidence="1">
    <location>
        <begin position="14"/>
        <end position="36"/>
    </location>
</feature>
<reference evidence="4" key="1">
    <citation type="submission" date="2016-10" db="EMBL/GenBank/DDBJ databases">
        <authorList>
            <person name="Varghese N."/>
            <person name="Submissions S."/>
        </authorList>
    </citation>
    <scope>NUCLEOTIDE SEQUENCE [LARGE SCALE GENOMIC DNA]</scope>
    <source>
        <strain evidence="4">MO64</strain>
    </source>
</reference>
<sequence length="231" mass="25336">MNNSFRQLGVLTNWVRGIACVTGLIVVCNMGIDLYVNHLLRLIRDGAVENPSLLLMGMHGANRLQMVLDVGYGALLLLNIVLFFIWLHRAASNTEALGAKGLESSPGWTVGWFFVPVANLVMPYRAMREVWQASRSPAQWSTVRTGPCLLLWWLTHLFAGIAGQVKSVMLREARDADAVLAASNVEITGMVLFMIATLLFVHIVGSLWSMQEAAWSQQTPALPPLPVAAIA</sequence>
<keyword evidence="1" id="KW-0812">Transmembrane</keyword>
<dbReference type="AlphaFoldDB" id="A0A1I4BPX1"/>
<evidence type="ECO:0000259" key="2">
    <source>
        <dbReference type="Pfam" id="PF14219"/>
    </source>
</evidence>
<feature type="domain" description="DUF4328" evidence="2">
    <location>
        <begin position="59"/>
        <end position="204"/>
    </location>
</feature>
<keyword evidence="1" id="KW-0472">Membrane</keyword>
<feature type="transmembrane region" description="Helical" evidence="1">
    <location>
        <begin position="66"/>
        <end position="87"/>
    </location>
</feature>
<feature type="transmembrane region" description="Helical" evidence="1">
    <location>
        <begin position="148"/>
        <end position="167"/>
    </location>
</feature>